<dbReference type="OrthoDB" id="512662at2759"/>
<dbReference type="EMBL" id="NPHW01002111">
    <property type="protein sequence ID" value="OXV12136.1"/>
    <property type="molecule type" value="Genomic_DNA"/>
</dbReference>
<dbReference type="InterPro" id="IPR036188">
    <property type="entry name" value="FAD/NAD-bd_sf"/>
</dbReference>
<feature type="domain" description="FAD dependent oxidoreductase" evidence="1">
    <location>
        <begin position="54"/>
        <end position="471"/>
    </location>
</feature>
<dbReference type="Proteomes" id="UP000243515">
    <property type="component" value="Unassembled WGS sequence"/>
</dbReference>
<dbReference type="Pfam" id="PF01266">
    <property type="entry name" value="DAO"/>
    <property type="match status" value="1"/>
</dbReference>
<reference evidence="2 3" key="1">
    <citation type="journal article" date="2015" name="Environ. Microbiol.">
        <title>Metagenome sequence of Elaphomyces granulatus from sporocarp tissue reveals Ascomycota ectomycorrhizal fingerprints of genome expansion and a Proteobacteria-rich microbiome.</title>
        <authorList>
            <person name="Quandt C.A."/>
            <person name="Kohler A."/>
            <person name="Hesse C.N."/>
            <person name="Sharpton T.J."/>
            <person name="Martin F."/>
            <person name="Spatafora J.W."/>
        </authorList>
    </citation>
    <scope>NUCLEOTIDE SEQUENCE [LARGE SCALE GENOMIC DNA]</scope>
    <source>
        <strain evidence="2 3">OSC145934</strain>
    </source>
</reference>
<dbReference type="Gene3D" id="3.50.50.60">
    <property type="entry name" value="FAD/NAD(P)-binding domain"/>
    <property type="match status" value="1"/>
</dbReference>
<dbReference type="GO" id="GO:0005737">
    <property type="term" value="C:cytoplasm"/>
    <property type="evidence" value="ECO:0007669"/>
    <property type="project" value="TreeGrafter"/>
</dbReference>
<dbReference type="InterPro" id="IPR006076">
    <property type="entry name" value="FAD-dep_OxRdtase"/>
</dbReference>
<sequence>MAVVDTSRLLEKAVERARRDPGLPVSNPTMSSWESVPHEFANHQSLHLPSKVSIAVIGSGMTGISIAYHLLQERPDLSVTVLEARNLISGATGRNGGHCKEVPYVDYDELKALHGMDVARKIVRFRLAQLDALFDVAGKLTPNVIDESMLRRVDGIDLYFDRNAFEAMKIKREEWLKDFPEERDRWLVWEGEDLDEACGYLQLPKYYLSKMVLTCSQRFGSVNAIGCMTGPAGALWPYKFVGGVVSALVRGRKHPNFTIEANTPVESIIISGVSEYPYEIRTSRGAILAHCVIHCTNGHAAHLLPGLRGKVFPVRGQMTLQSVPPPFPRVGNKQSWILHYCPGYDYITQSPLPTGEMYLGGGLLNALLSGNAPEDMDIGNVRDDLQNEEALKALERAIEERFQNGCGARIMNKWTGIMGFTIDDLPMIGKVPPEISSRDPGGDLNNEWVAAGFCGNGMAHCWLAGKALAEMVLHGEENIGDWFSTKVFACSSERLQRASLEERISMFMGGYCH</sequence>
<name>A0A232M6X9_9EURO</name>
<dbReference type="SUPFAM" id="SSF51905">
    <property type="entry name" value="FAD/NAD(P)-binding domain"/>
    <property type="match status" value="1"/>
</dbReference>
<evidence type="ECO:0000313" key="3">
    <source>
        <dbReference type="Proteomes" id="UP000243515"/>
    </source>
</evidence>
<gene>
    <name evidence="2" type="ORF">Egran_00103</name>
</gene>
<accession>A0A232M6X9</accession>
<keyword evidence="3" id="KW-1185">Reference proteome</keyword>
<evidence type="ECO:0000259" key="1">
    <source>
        <dbReference type="Pfam" id="PF01266"/>
    </source>
</evidence>
<dbReference type="Gene3D" id="3.30.9.10">
    <property type="entry name" value="D-Amino Acid Oxidase, subunit A, domain 2"/>
    <property type="match status" value="1"/>
</dbReference>
<proteinExistence type="predicted"/>
<comment type="caution">
    <text evidence="2">The sequence shown here is derived from an EMBL/GenBank/DDBJ whole genome shotgun (WGS) entry which is preliminary data.</text>
</comment>
<dbReference type="PANTHER" id="PTHR13847:SF213">
    <property type="entry name" value="DEPENDENT OXIDOREDUCTASE, PUTATIVE-RELATED"/>
    <property type="match status" value="1"/>
</dbReference>
<dbReference type="AlphaFoldDB" id="A0A232M6X9"/>
<dbReference type="PANTHER" id="PTHR13847">
    <property type="entry name" value="SARCOSINE DEHYDROGENASE-RELATED"/>
    <property type="match status" value="1"/>
</dbReference>
<protein>
    <recommendedName>
        <fullName evidence="1">FAD dependent oxidoreductase domain-containing protein</fullName>
    </recommendedName>
</protein>
<organism evidence="2 3">
    <name type="scientific">Elaphomyces granulatus</name>
    <dbReference type="NCBI Taxonomy" id="519963"/>
    <lineage>
        <taxon>Eukaryota</taxon>
        <taxon>Fungi</taxon>
        <taxon>Dikarya</taxon>
        <taxon>Ascomycota</taxon>
        <taxon>Pezizomycotina</taxon>
        <taxon>Eurotiomycetes</taxon>
        <taxon>Eurotiomycetidae</taxon>
        <taxon>Eurotiales</taxon>
        <taxon>Elaphomycetaceae</taxon>
        <taxon>Elaphomyces</taxon>
    </lineage>
</organism>
<evidence type="ECO:0000313" key="2">
    <source>
        <dbReference type="EMBL" id="OXV12136.1"/>
    </source>
</evidence>